<dbReference type="PANTHER" id="PTHR24055">
    <property type="entry name" value="MITOGEN-ACTIVATED PROTEIN KINASE"/>
    <property type="match status" value="1"/>
</dbReference>
<dbReference type="PROSITE" id="PS00108">
    <property type="entry name" value="PROTEIN_KINASE_ST"/>
    <property type="match status" value="1"/>
</dbReference>
<protein>
    <recommendedName>
        <fullName evidence="3">Protein kinase domain-containing protein</fullName>
    </recommendedName>
</protein>
<evidence type="ECO:0000256" key="1">
    <source>
        <dbReference type="ARBA" id="ARBA00022741"/>
    </source>
</evidence>
<organism evidence="4 5">
    <name type="scientific">Prorocentrum cordatum</name>
    <dbReference type="NCBI Taxonomy" id="2364126"/>
    <lineage>
        <taxon>Eukaryota</taxon>
        <taxon>Sar</taxon>
        <taxon>Alveolata</taxon>
        <taxon>Dinophyceae</taxon>
        <taxon>Prorocentrales</taxon>
        <taxon>Prorocentraceae</taxon>
        <taxon>Prorocentrum</taxon>
    </lineage>
</organism>
<dbReference type="EMBL" id="CAUYUJ010022337">
    <property type="protein sequence ID" value="CAK0910173.1"/>
    <property type="molecule type" value="Genomic_DNA"/>
</dbReference>
<name>A0ABN9YDG6_9DINO</name>
<dbReference type="Gene3D" id="1.10.510.10">
    <property type="entry name" value="Transferase(Phosphotransferase) domain 1"/>
    <property type="match status" value="1"/>
</dbReference>
<evidence type="ECO:0000259" key="3">
    <source>
        <dbReference type="PROSITE" id="PS50011"/>
    </source>
</evidence>
<accession>A0ABN9YDG6</accession>
<gene>
    <name evidence="4" type="ORF">PCOR1329_LOCUS84411</name>
</gene>
<dbReference type="InterPro" id="IPR011009">
    <property type="entry name" value="Kinase-like_dom_sf"/>
</dbReference>
<dbReference type="PROSITE" id="PS50011">
    <property type="entry name" value="PROTEIN_KINASE_DOM"/>
    <property type="match status" value="1"/>
</dbReference>
<dbReference type="Proteomes" id="UP001189429">
    <property type="component" value="Unassembled WGS sequence"/>
</dbReference>
<reference evidence="4" key="1">
    <citation type="submission" date="2023-10" db="EMBL/GenBank/DDBJ databases">
        <authorList>
            <person name="Chen Y."/>
            <person name="Shah S."/>
            <person name="Dougan E. K."/>
            <person name="Thang M."/>
            <person name="Chan C."/>
        </authorList>
    </citation>
    <scope>NUCLEOTIDE SEQUENCE [LARGE SCALE GENOMIC DNA]</scope>
</reference>
<keyword evidence="2" id="KW-0067">ATP-binding</keyword>
<dbReference type="InterPro" id="IPR050117">
    <property type="entry name" value="MAPK"/>
</dbReference>
<dbReference type="SUPFAM" id="SSF56112">
    <property type="entry name" value="Protein kinase-like (PK-like)"/>
    <property type="match status" value="2"/>
</dbReference>
<evidence type="ECO:0000313" key="5">
    <source>
        <dbReference type="Proteomes" id="UP001189429"/>
    </source>
</evidence>
<comment type="caution">
    <text evidence="4">The sequence shown here is derived from an EMBL/GenBank/DDBJ whole genome shotgun (WGS) entry which is preliminary data.</text>
</comment>
<evidence type="ECO:0000256" key="2">
    <source>
        <dbReference type="ARBA" id="ARBA00022840"/>
    </source>
</evidence>
<keyword evidence="1" id="KW-0547">Nucleotide-binding</keyword>
<sequence>MLTLGLVDGEQELVDADVYMIMEICDSDLKKLIKQERGRQSESAAVRLLEPRPALRELESPVQLVSLQAFERVRRSRCLALALALGFCLAAPAAAFAAPPRGGPAGTTRPSRVGLWAAMKKSKRARDATVRRLTPVGQGADVHVIIYKTFNNIHVRLALRGERVIWQTMEKLYGATLPNTNFAIEAALCTAGKLSIPRVFVQLMGPNSTAMQGTIMTIGNLGIEDVTLLPVHVNNVLYSLLVGLNYIHSAGIYHRDLKPANCFVNQDCTVKIGDFGLARAIGGETTSST</sequence>
<evidence type="ECO:0000313" key="4">
    <source>
        <dbReference type="EMBL" id="CAK0910173.1"/>
    </source>
</evidence>
<feature type="domain" description="Protein kinase" evidence="3">
    <location>
        <begin position="130"/>
        <end position="289"/>
    </location>
</feature>
<proteinExistence type="predicted"/>
<dbReference type="InterPro" id="IPR008271">
    <property type="entry name" value="Ser/Thr_kinase_AS"/>
</dbReference>
<dbReference type="InterPro" id="IPR000719">
    <property type="entry name" value="Prot_kinase_dom"/>
</dbReference>
<keyword evidence="5" id="KW-1185">Reference proteome</keyword>
<dbReference type="Pfam" id="PF00069">
    <property type="entry name" value="Pkinase"/>
    <property type="match status" value="1"/>
</dbReference>